<dbReference type="PANTHER" id="PTHR16222">
    <property type="entry name" value="ADP-RIBOSYLGLYCOHYDROLASE"/>
    <property type="match status" value="1"/>
</dbReference>
<organism evidence="4 5">
    <name type="scientific">Chitinophaga arvensicola</name>
    <dbReference type="NCBI Taxonomy" id="29529"/>
    <lineage>
        <taxon>Bacteria</taxon>
        <taxon>Pseudomonadati</taxon>
        <taxon>Bacteroidota</taxon>
        <taxon>Chitinophagia</taxon>
        <taxon>Chitinophagales</taxon>
        <taxon>Chitinophagaceae</taxon>
        <taxon>Chitinophaga</taxon>
    </lineage>
</organism>
<keyword evidence="5" id="KW-1185">Reference proteome</keyword>
<evidence type="ECO:0000256" key="3">
    <source>
        <dbReference type="PIRSR" id="PIRSR605502-1"/>
    </source>
</evidence>
<dbReference type="AlphaFoldDB" id="A0A1I0QXT9"/>
<dbReference type="InterPro" id="IPR036705">
    <property type="entry name" value="Ribosyl_crysJ1_sf"/>
</dbReference>
<feature type="binding site" evidence="3">
    <location>
        <position position="57"/>
    </location>
    <ligand>
        <name>Mg(2+)</name>
        <dbReference type="ChEBI" id="CHEBI:18420"/>
        <label>1</label>
    </ligand>
</feature>
<keyword evidence="3" id="KW-0479">Metal-binding</keyword>
<name>A0A1I0QXT9_9BACT</name>
<dbReference type="Gene3D" id="1.10.4080.10">
    <property type="entry name" value="ADP-ribosylation/Crystallin J1"/>
    <property type="match status" value="1"/>
</dbReference>
<comment type="similarity">
    <text evidence="1">Belongs to the ADP-ribosylglycohydrolase family.</text>
</comment>
<reference evidence="5" key="1">
    <citation type="submission" date="2016-10" db="EMBL/GenBank/DDBJ databases">
        <authorList>
            <person name="Varghese N."/>
            <person name="Submissions S."/>
        </authorList>
    </citation>
    <scope>NUCLEOTIDE SEQUENCE [LARGE SCALE GENOMIC DNA]</scope>
    <source>
        <strain evidence="5">DSM 3695</strain>
    </source>
</reference>
<dbReference type="Pfam" id="PF03747">
    <property type="entry name" value="ADP_ribosyl_GH"/>
    <property type="match status" value="1"/>
</dbReference>
<dbReference type="InterPro" id="IPR050792">
    <property type="entry name" value="ADP-ribosylglycohydrolase"/>
</dbReference>
<evidence type="ECO:0000313" key="5">
    <source>
        <dbReference type="Proteomes" id="UP000199310"/>
    </source>
</evidence>
<protein>
    <submittedName>
        <fullName evidence="4">ADP-ribosylglycohydrolase</fullName>
    </submittedName>
</protein>
<proteinExistence type="inferred from homology"/>
<feature type="binding site" evidence="3">
    <location>
        <position position="56"/>
    </location>
    <ligand>
        <name>Mg(2+)</name>
        <dbReference type="ChEBI" id="CHEBI:18420"/>
        <label>1</label>
    </ligand>
</feature>
<sequence length="317" mass="35425">MEKSSIDQIKAALFGLAVGDALGVPVEFREREGLQLHPVTDMMAYGTHHQPAGTWSDDSSLAFCLAEALTNRFSLPLIAQYFIDWRYKNFWTPHGTVFDIGITTQEAIERLAKGIEPVLAGGFYEDENGNGSLMRILPLLFYVKDKPVTERFELTKAVSSLTHGHIRAIIACFYYLEFARLLLERPDKMKAFYSLQQTVPLFLKEYGIPSKEVVLFNRLLQEDLQYVSAATIQSGGYVLHTLEASIWCILTTDNYADAVLQAVNLGRDTDTTAAVTGGLAGLLYGQEAIPGRWISVLARKEDIEDLAVRMNTLKSYL</sequence>
<feature type="binding site" evidence="3">
    <location>
        <position position="58"/>
    </location>
    <ligand>
        <name>Mg(2+)</name>
        <dbReference type="ChEBI" id="CHEBI:18420"/>
        <label>1</label>
    </ligand>
</feature>
<dbReference type="Proteomes" id="UP000199310">
    <property type="component" value="Unassembled WGS sequence"/>
</dbReference>
<keyword evidence="3" id="KW-0460">Magnesium</keyword>
<dbReference type="GO" id="GO:0016787">
    <property type="term" value="F:hydrolase activity"/>
    <property type="evidence" value="ECO:0007669"/>
    <property type="project" value="UniProtKB-KW"/>
</dbReference>
<dbReference type="STRING" id="29529.SAMN04488122_1858"/>
<keyword evidence="2 4" id="KW-0378">Hydrolase</keyword>
<dbReference type="OrthoDB" id="9798107at2"/>
<feature type="binding site" evidence="3">
    <location>
        <position position="270"/>
    </location>
    <ligand>
        <name>Mg(2+)</name>
        <dbReference type="ChEBI" id="CHEBI:18420"/>
        <label>1</label>
    </ligand>
</feature>
<evidence type="ECO:0000313" key="4">
    <source>
        <dbReference type="EMBL" id="SEW32388.1"/>
    </source>
</evidence>
<evidence type="ECO:0000256" key="1">
    <source>
        <dbReference type="ARBA" id="ARBA00010702"/>
    </source>
</evidence>
<accession>A0A1I0QXT9</accession>
<feature type="binding site" evidence="3">
    <location>
        <position position="271"/>
    </location>
    <ligand>
        <name>Mg(2+)</name>
        <dbReference type="ChEBI" id="CHEBI:18420"/>
        <label>1</label>
    </ligand>
</feature>
<comment type="cofactor">
    <cofactor evidence="3">
        <name>Mg(2+)</name>
        <dbReference type="ChEBI" id="CHEBI:18420"/>
    </cofactor>
    <text evidence="3">Binds 2 magnesium ions per subunit.</text>
</comment>
<dbReference type="PANTHER" id="PTHR16222:SF24">
    <property type="entry name" value="ADP-RIBOSYLHYDROLASE ARH3"/>
    <property type="match status" value="1"/>
</dbReference>
<dbReference type="RefSeq" id="WP_089893486.1">
    <property type="nucleotide sequence ID" value="NZ_FOJG01000001.1"/>
</dbReference>
<dbReference type="SUPFAM" id="SSF101478">
    <property type="entry name" value="ADP-ribosylglycohydrolase"/>
    <property type="match status" value="1"/>
</dbReference>
<dbReference type="GO" id="GO:0046872">
    <property type="term" value="F:metal ion binding"/>
    <property type="evidence" value="ECO:0007669"/>
    <property type="project" value="UniProtKB-KW"/>
</dbReference>
<feature type="binding site" evidence="3">
    <location>
        <position position="268"/>
    </location>
    <ligand>
        <name>Mg(2+)</name>
        <dbReference type="ChEBI" id="CHEBI:18420"/>
        <label>1</label>
    </ligand>
</feature>
<dbReference type="EMBL" id="FOJG01000001">
    <property type="protein sequence ID" value="SEW32388.1"/>
    <property type="molecule type" value="Genomic_DNA"/>
</dbReference>
<dbReference type="InterPro" id="IPR005502">
    <property type="entry name" value="Ribosyl_crysJ1"/>
</dbReference>
<gene>
    <name evidence="4" type="ORF">SAMN04488122_1858</name>
</gene>
<evidence type="ECO:0000256" key="2">
    <source>
        <dbReference type="ARBA" id="ARBA00022801"/>
    </source>
</evidence>